<evidence type="ECO:0000313" key="2">
    <source>
        <dbReference type="EMBL" id="ODV90999.1"/>
    </source>
</evidence>
<protein>
    <submittedName>
        <fullName evidence="2">Uncharacterized protein</fullName>
    </submittedName>
</protein>
<feature type="compositionally biased region" description="Basic and acidic residues" evidence="1">
    <location>
        <begin position="1"/>
        <end position="16"/>
    </location>
</feature>
<organism evidence="2 3">
    <name type="scientific">Tortispora caseinolytica NRRL Y-17796</name>
    <dbReference type="NCBI Taxonomy" id="767744"/>
    <lineage>
        <taxon>Eukaryota</taxon>
        <taxon>Fungi</taxon>
        <taxon>Dikarya</taxon>
        <taxon>Ascomycota</taxon>
        <taxon>Saccharomycotina</taxon>
        <taxon>Trigonopsidomycetes</taxon>
        <taxon>Trigonopsidales</taxon>
        <taxon>Trigonopsidaceae</taxon>
        <taxon>Tortispora</taxon>
    </lineage>
</organism>
<dbReference type="Proteomes" id="UP000095023">
    <property type="component" value="Unassembled WGS sequence"/>
</dbReference>
<accession>A0A1E4TGZ3</accession>
<dbReference type="AlphaFoldDB" id="A0A1E4TGZ3"/>
<evidence type="ECO:0000256" key="1">
    <source>
        <dbReference type="SAM" id="MobiDB-lite"/>
    </source>
</evidence>
<feature type="compositionally biased region" description="Polar residues" evidence="1">
    <location>
        <begin position="21"/>
        <end position="36"/>
    </location>
</feature>
<feature type="region of interest" description="Disordered" evidence="1">
    <location>
        <begin position="1"/>
        <end position="37"/>
    </location>
</feature>
<sequence>MENNETDTKAADKDEVFSLSDADSSAPQDPLNTQRVDQVPIEYKRSLYLQEPNDKINMELSADTSYRPPMELDDVFATYGLYLQKGLLPDLEFEPISGLQEEEDKSAKRRTALYAVSEEPILGKMESTSSYEREQFAEEQTTEMAISSDEISLAPEISLETGPSLTVNEPKDEWSDTETLVGSESSDTYTLASPAQSFPAQVPILSHLSHDCIDDATESYENLNNVFGDAYETARAVYVLTV</sequence>
<proteinExistence type="predicted"/>
<dbReference type="EMBL" id="KV453842">
    <property type="protein sequence ID" value="ODV90999.1"/>
    <property type="molecule type" value="Genomic_DNA"/>
</dbReference>
<keyword evidence="3" id="KW-1185">Reference proteome</keyword>
<gene>
    <name evidence="2" type="ORF">CANCADRAFT_115381</name>
</gene>
<name>A0A1E4TGZ3_9ASCO</name>
<evidence type="ECO:0000313" key="3">
    <source>
        <dbReference type="Proteomes" id="UP000095023"/>
    </source>
</evidence>
<reference evidence="3" key="1">
    <citation type="submission" date="2016-02" db="EMBL/GenBank/DDBJ databases">
        <title>Comparative genomics of biotechnologically important yeasts.</title>
        <authorList>
            <consortium name="DOE Joint Genome Institute"/>
            <person name="Riley R."/>
            <person name="Haridas S."/>
            <person name="Wolfe K.H."/>
            <person name="Lopes M.R."/>
            <person name="Hittinger C.T."/>
            <person name="Goker M."/>
            <person name="Salamov A."/>
            <person name="Wisecaver J."/>
            <person name="Long T.M."/>
            <person name="Aerts A.L."/>
            <person name="Barry K."/>
            <person name="Choi C."/>
            <person name="Clum A."/>
            <person name="Coughlan A.Y."/>
            <person name="Deshpande S."/>
            <person name="Douglass A.P."/>
            <person name="Hanson S.J."/>
            <person name="Klenk H.-P."/>
            <person name="Labutti K."/>
            <person name="Lapidus A."/>
            <person name="Lindquist E."/>
            <person name="Lipzen A."/>
            <person name="Meier-Kolthoff J.P."/>
            <person name="Ohm R.A."/>
            <person name="Otillar R.P."/>
            <person name="Pangilinan J."/>
            <person name="Peng Y."/>
            <person name="Rokas A."/>
            <person name="Rosa C.A."/>
            <person name="Scheuner C."/>
            <person name="Sibirny A.A."/>
            <person name="Slot J.C."/>
            <person name="Stielow J.B."/>
            <person name="Sun H."/>
            <person name="Kurtzman C.P."/>
            <person name="Blackwell M."/>
            <person name="Jeffries T.W."/>
            <person name="Grigoriev I.V."/>
        </authorList>
    </citation>
    <scope>NUCLEOTIDE SEQUENCE [LARGE SCALE GENOMIC DNA]</scope>
    <source>
        <strain evidence="3">NRRL Y-17796</strain>
    </source>
</reference>